<evidence type="ECO:0000313" key="1">
    <source>
        <dbReference type="Proteomes" id="UP000515153"/>
    </source>
</evidence>
<organism evidence="1 2">
    <name type="scientific">Pyricularia grisea</name>
    <name type="common">Crabgrass-specific blast fungus</name>
    <name type="synonym">Magnaporthe grisea</name>
    <dbReference type="NCBI Taxonomy" id="148305"/>
    <lineage>
        <taxon>Eukaryota</taxon>
        <taxon>Fungi</taxon>
        <taxon>Dikarya</taxon>
        <taxon>Ascomycota</taxon>
        <taxon>Pezizomycotina</taxon>
        <taxon>Sordariomycetes</taxon>
        <taxon>Sordariomycetidae</taxon>
        <taxon>Magnaporthales</taxon>
        <taxon>Pyriculariaceae</taxon>
        <taxon>Pyricularia</taxon>
    </lineage>
</organism>
<proteinExistence type="predicted"/>
<gene>
    <name evidence="2" type="ORF">PgNI_01056</name>
</gene>
<name>A0A6P8BL42_PYRGI</name>
<reference evidence="2" key="1">
    <citation type="journal article" date="2019" name="Mol. Biol. Evol.">
        <title>Blast fungal genomes show frequent chromosomal changes, gene gains and losses, and effector gene turnover.</title>
        <authorList>
            <person name="Gomez Luciano L.B."/>
            <person name="Jason Tsai I."/>
            <person name="Chuma I."/>
            <person name="Tosa Y."/>
            <person name="Chen Y.H."/>
            <person name="Li J.Y."/>
            <person name="Li M.Y."/>
            <person name="Jade Lu M.Y."/>
            <person name="Nakayashiki H."/>
            <person name="Li W.H."/>
        </authorList>
    </citation>
    <scope>NUCLEOTIDE SEQUENCE</scope>
    <source>
        <strain evidence="2">NI907</strain>
    </source>
</reference>
<keyword evidence="1" id="KW-1185">Reference proteome</keyword>
<protein>
    <submittedName>
        <fullName evidence="2">Uncharacterized protein</fullName>
    </submittedName>
</protein>
<dbReference type="Proteomes" id="UP000515153">
    <property type="component" value="Unplaced"/>
</dbReference>
<reference evidence="2" key="3">
    <citation type="submission" date="2025-08" db="UniProtKB">
        <authorList>
            <consortium name="RefSeq"/>
        </authorList>
    </citation>
    <scope>IDENTIFICATION</scope>
    <source>
        <strain evidence="2">NI907</strain>
    </source>
</reference>
<dbReference type="AlphaFoldDB" id="A0A6P8BL42"/>
<accession>A0A6P8BL42</accession>
<dbReference type="GeneID" id="41956047"/>
<sequence>MAESLLVPGAKVLAAERMRASIDDLVAKSDVPAIGNEFAELAEDVYTKLSDTDVAIEEQVCYFFVMKRLDALVWNFIKRLMLRYGDLAAGVLHYINLLALTNLVKGNISCPGHRI</sequence>
<reference evidence="2" key="2">
    <citation type="submission" date="2019-10" db="EMBL/GenBank/DDBJ databases">
        <authorList>
            <consortium name="NCBI Genome Project"/>
        </authorList>
    </citation>
    <scope>NUCLEOTIDE SEQUENCE</scope>
    <source>
        <strain evidence="2">NI907</strain>
    </source>
</reference>
<evidence type="ECO:0000313" key="2">
    <source>
        <dbReference type="RefSeq" id="XP_030987744.1"/>
    </source>
</evidence>
<dbReference type="KEGG" id="pgri:PgNI_01056"/>
<dbReference type="RefSeq" id="XP_030987744.1">
    <property type="nucleotide sequence ID" value="XM_031121133.1"/>
</dbReference>